<dbReference type="CDD" id="cd00033">
    <property type="entry name" value="CCP"/>
    <property type="match status" value="1"/>
</dbReference>
<name>V4BDA5_LOTGI</name>
<dbReference type="KEGG" id="lgi:LOTGIDRAFT_167193"/>
<keyword evidence="2" id="KW-0768">Sushi</keyword>
<keyword evidence="6" id="KW-1185">Reference proteome</keyword>
<dbReference type="InterPro" id="IPR000436">
    <property type="entry name" value="Sushi_SCR_CCP_dom"/>
</dbReference>
<evidence type="ECO:0000256" key="3">
    <source>
        <dbReference type="SAM" id="MobiDB-lite"/>
    </source>
</evidence>
<sequence length="481" mass="54127">MTESPMDKSEHKITSEPDPTIDKTEDPDENPFIFKTIDNIKTIDNQTLVLLEECQEGIEICSIPLMNDDKDAMFSICRSIDDILQCFNTFDKKCTELLVKDSISDITKLLQWMCQQLSEIVQTDIEKNDIPDEYLKEFGLPDDTEFDQSEKDRKDEHPIPHRSDIYNLTDNGILYVRPVCGNLTDNDPKILLLSDTTVDITAHCVNGQQKFLTKDFVQYQLSASLTPHQQRCQLFRKQGINTYTVDITIDNYILHHKTSIYTVTCTYDDYSSNITKIHHIIPGLYGSKLSDSYVSPVLDSSNVKLTVQNVLDQDLVNQPMTLDRKYSLFGTWIDTKSVPIGLRPVSCKVISGKNDSYDLLKAGCGDGIIFKQSEGFMIKGSTFRSPYFQGFHLSGSPEVTFQCTFATCSKVCDGSSCEINCGEPEIQITNAKLDSCTGYTFENECIYSCKDGYDQINDGIITCGGDGIWTKPIITCTLSGE</sequence>
<accession>V4BDA5</accession>
<evidence type="ECO:0000313" key="6">
    <source>
        <dbReference type="Proteomes" id="UP000030746"/>
    </source>
</evidence>
<dbReference type="EMBL" id="KB203083">
    <property type="protein sequence ID" value="ESO86369.1"/>
    <property type="molecule type" value="Genomic_DNA"/>
</dbReference>
<dbReference type="InterPro" id="IPR035976">
    <property type="entry name" value="Sushi/SCR/CCP_sf"/>
</dbReference>
<dbReference type="Pfam" id="PF00084">
    <property type="entry name" value="Sushi"/>
    <property type="match status" value="1"/>
</dbReference>
<protein>
    <recommendedName>
        <fullName evidence="4">Sushi domain-containing protein</fullName>
    </recommendedName>
</protein>
<comment type="caution">
    <text evidence="2">Lacks conserved residue(s) required for the propagation of feature annotation.</text>
</comment>
<dbReference type="Proteomes" id="UP000030746">
    <property type="component" value="Unassembled WGS sequence"/>
</dbReference>
<dbReference type="SUPFAM" id="SSF57535">
    <property type="entry name" value="Complement control module/SCR domain"/>
    <property type="match status" value="1"/>
</dbReference>
<feature type="compositionally biased region" description="Basic and acidic residues" evidence="3">
    <location>
        <begin position="148"/>
        <end position="162"/>
    </location>
</feature>
<evidence type="ECO:0000313" key="5">
    <source>
        <dbReference type="EMBL" id="ESO86369.1"/>
    </source>
</evidence>
<feature type="region of interest" description="Disordered" evidence="3">
    <location>
        <begin position="139"/>
        <end position="162"/>
    </location>
</feature>
<dbReference type="RefSeq" id="XP_009062911.1">
    <property type="nucleotide sequence ID" value="XM_009064663.1"/>
</dbReference>
<dbReference type="AlphaFoldDB" id="V4BDA5"/>
<reference evidence="5 6" key="1">
    <citation type="journal article" date="2013" name="Nature">
        <title>Insights into bilaterian evolution from three spiralian genomes.</title>
        <authorList>
            <person name="Simakov O."/>
            <person name="Marletaz F."/>
            <person name="Cho S.J."/>
            <person name="Edsinger-Gonzales E."/>
            <person name="Havlak P."/>
            <person name="Hellsten U."/>
            <person name="Kuo D.H."/>
            <person name="Larsson T."/>
            <person name="Lv J."/>
            <person name="Arendt D."/>
            <person name="Savage R."/>
            <person name="Osoegawa K."/>
            <person name="de Jong P."/>
            <person name="Grimwood J."/>
            <person name="Chapman J.A."/>
            <person name="Shapiro H."/>
            <person name="Aerts A."/>
            <person name="Otillar R.P."/>
            <person name="Terry A.Y."/>
            <person name="Boore J.L."/>
            <person name="Grigoriev I.V."/>
            <person name="Lindberg D.R."/>
            <person name="Seaver E.C."/>
            <person name="Weisblat D.A."/>
            <person name="Putnam N.H."/>
            <person name="Rokhsar D.S."/>
        </authorList>
    </citation>
    <scope>NUCLEOTIDE SEQUENCE [LARGE SCALE GENOMIC DNA]</scope>
</reference>
<feature type="disulfide bond" evidence="2">
    <location>
        <begin position="449"/>
        <end position="476"/>
    </location>
</feature>
<dbReference type="Gene3D" id="2.10.70.10">
    <property type="entry name" value="Complement Module, domain 1"/>
    <property type="match status" value="1"/>
</dbReference>
<dbReference type="InterPro" id="IPR057371">
    <property type="entry name" value="VERL_C"/>
</dbReference>
<dbReference type="HOGENOM" id="CLU_567778_0_0_1"/>
<evidence type="ECO:0000259" key="4">
    <source>
        <dbReference type="PROSITE" id="PS50923"/>
    </source>
</evidence>
<dbReference type="Pfam" id="PF25272">
    <property type="entry name" value="VERL_C"/>
    <property type="match status" value="1"/>
</dbReference>
<feature type="domain" description="Sushi" evidence="4">
    <location>
        <begin position="419"/>
        <end position="478"/>
    </location>
</feature>
<dbReference type="GeneID" id="20240553"/>
<proteinExistence type="predicted"/>
<evidence type="ECO:0000256" key="2">
    <source>
        <dbReference type="PROSITE-ProRule" id="PRU00302"/>
    </source>
</evidence>
<feature type="compositionally biased region" description="Basic and acidic residues" evidence="3">
    <location>
        <begin position="1"/>
        <end position="24"/>
    </location>
</feature>
<dbReference type="PROSITE" id="PS50923">
    <property type="entry name" value="SUSHI"/>
    <property type="match status" value="1"/>
</dbReference>
<organism evidence="5 6">
    <name type="scientific">Lottia gigantea</name>
    <name type="common">Giant owl limpet</name>
    <dbReference type="NCBI Taxonomy" id="225164"/>
    <lineage>
        <taxon>Eukaryota</taxon>
        <taxon>Metazoa</taxon>
        <taxon>Spiralia</taxon>
        <taxon>Lophotrochozoa</taxon>
        <taxon>Mollusca</taxon>
        <taxon>Gastropoda</taxon>
        <taxon>Patellogastropoda</taxon>
        <taxon>Lottioidea</taxon>
        <taxon>Lottiidae</taxon>
        <taxon>Lottia</taxon>
    </lineage>
</organism>
<dbReference type="CTD" id="20240553"/>
<keyword evidence="1 2" id="KW-1015">Disulfide bond</keyword>
<evidence type="ECO:0000256" key="1">
    <source>
        <dbReference type="ARBA" id="ARBA00023157"/>
    </source>
</evidence>
<feature type="region of interest" description="Disordered" evidence="3">
    <location>
        <begin position="1"/>
        <end position="29"/>
    </location>
</feature>
<gene>
    <name evidence="5" type="ORF">LOTGIDRAFT_167193</name>
</gene>
<dbReference type="SMART" id="SM00032">
    <property type="entry name" value="CCP"/>
    <property type="match status" value="1"/>
</dbReference>